<evidence type="ECO:0000256" key="5">
    <source>
        <dbReference type="ARBA" id="ARBA00022989"/>
    </source>
</evidence>
<keyword evidence="10" id="KW-1185">Reference proteome</keyword>
<evidence type="ECO:0000256" key="3">
    <source>
        <dbReference type="ARBA" id="ARBA00022692"/>
    </source>
</evidence>
<dbReference type="PANTHER" id="PTHR43652:SF2">
    <property type="entry name" value="BASIC AMINO ACID ANTIPORTER YFCC-RELATED"/>
    <property type="match status" value="1"/>
</dbReference>
<evidence type="ECO:0000259" key="8">
    <source>
        <dbReference type="Pfam" id="PF03600"/>
    </source>
</evidence>
<evidence type="ECO:0000313" key="10">
    <source>
        <dbReference type="Proteomes" id="UP000014680"/>
    </source>
</evidence>
<dbReference type="AlphaFoldDB" id="A0A0A1U8Q5"/>
<evidence type="ECO:0000256" key="4">
    <source>
        <dbReference type="ARBA" id="ARBA00022737"/>
    </source>
</evidence>
<keyword evidence="3 7" id="KW-0812">Transmembrane</keyword>
<dbReference type="OrthoDB" id="442352at2759"/>
<dbReference type="GO" id="GO:0005886">
    <property type="term" value="C:plasma membrane"/>
    <property type="evidence" value="ECO:0007669"/>
    <property type="project" value="TreeGrafter"/>
</dbReference>
<keyword evidence="6 7" id="KW-0472">Membrane</keyword>
<evidence type="ECO:0000256" key="6">
    <source>
        <dbReference type="ARBA" id="ARBA00023136"/>
    </source>
</evidence>
<dbReference type="PROSITE" id="PS01271">
    <property type="entry name" value="NA_SULFATE"/>
    <property type="match status" value="1"/>
</dbReference>
<feature type="transmembrane region" description="Helical" evidence="7">
    <location>
        <begin position="585"/>
        <end position="608"/>
    </location>
</feature>
<evidence type="ECO:0000256" key="7">
    <source>
        <dbReference type="SAM" id="Phobius"/>
    </source>
</evidence>
<feature type="domain" description="Citrate transporter-like" evidence="8">
    <location>
        <begin position="67"/>
        <end position="632"/>
    </location>
</feature>
<feature type="transmembrane region" description="Helical" evidence="7">
    <location>
        <begin position="620"/>
        <end position="636"/>
    </location>
</feature>
<organism evidence="9 10">
    <name type="scientific">Entamoeba invadens IP1</name>
    <dbReference type="NCBI Taxonomy" id="370355"/>
    <lineage>
        <taxon>Eukaryota</taxon>
        <taxon>Amoebozoa</taxon>
        <taxon>Evosea</taxon>
        <taxon>Archamoebae</taxon>
        <taxon>Mastigamoebida</taxon>
        <taxon>Entamoebidae</taxon>
        <taxon>Entamoeba</taxon>
    </lineage>
</organism>
<dbReference type="InterPro" id="IPR051679">
    <property type="entry name" value="DASS-Related_Transporters"/>
</dbReference>
<protein>
    <submittedName>
        <fullName evidence="9">Sodium/sulfate transporter, putative</fullName>
    </submittedName>
</protein>
<keyword evidence="4" id="KW-0677">Repeat</keyword>
<dbReference type="InterPro" id="IPR031312">
    <property type="entry name" value="Na/sul_symport_CS"/>
</dbReference>
<feature type="transmembrane region" description="Helical" evidence="7">
    <location>
        <begin position="145"/>
        <end position="166"/>
    </location>
</feature>
<dbReference type="GO" id="GO:0055085">
    <property type="term" value="P:transmembrane transport"/>
    <property type="evidence" value="ECO:0007669"/>
    <property type="project" value="InterPro"/>
</dbReference>
<dbReference type="VEuPathDB" id="AmoebaDB:EIN_151140"/>
<dbReference type="PANTHER" id="PTHR43652">
    <property type="entry name" value="BASIC AMINO ACID ANTIPORTER YFCC-RELATED"/>
    <property type="match status" value="1"/>
</dbReference>
<dbReference type="Proteomes" id="UP000014680">
    <property type="component" value="Unassembled WGS sequence"/>
</dbReference>
<feature type="transmembrane region" description="Helical" evidence="7">
    <location>
        <begin position="691"/>
        <end position="711"/>
    </location>
</feature>
<sequence length="719" mass="80953">MVWNWKKWDLIHVLKILAPFRGTLIFFIVFTIIINYLYYLDWYTHYETQLHSTTYLFLMIFDVMMTVLIADLVHPGIVVFLTVSILLALGVIDLDEAFVGFSDSSTLTVMVALILSAGINKVQLLEKMVHFLLPSTKQYYVFPSAMRFLPFVMALSLFLNNTPVVAMSIPLIQTWAKTSGHSAKKMLMPVSFCAIFGGMNSILGTSTNLVGRGLVYQQVSKTNSLFHMNLKFEMPLFEIGLVACPVAIVGYLYCCFCTSLLDRNKEKKEKEKKHEKTFFVHMKVTKENQFIGTHLHQTPLCNPPNGRVVAVKRKDIYEEFLKEEDGKKLEETVPIVLEQEKSPDSIYFSITQPNITSFKSSTSNIETNTSSSSSEMISENSTIEKYRSGIELTTDVVVQENDILIYEIPQRSMSDVLCQKGLKLDDPKIDHITQTAFSFYEVCLPKDERELPHNIQYSIIGVTGREDKEVVFPSRSWIVAVPQKYSKTFPTPFLIAKPLDIVYLVDVPLYKTLVAVIALAFPILMDVFEFGNLVEYALFSVLLLLIFRVLTVEEFFGAIDIPLFCILGASFGLSTAMVKTNSGSLLALTLTRLFSPFGKLGVLAALYIPTLLLTQPLSNTAVVAVMFPVVWAAYWGKDPLGQERGQIIGLKSGMYTMMLAASEVFVLPIGYQTNMMVMEVADYSISDFVVFGTPLMILSMILSVTMPWLVFEVLRPSSL</sequence>
<reference evidence="9 10" key="1">
    <citation type="submission" date="2012-10" db="EMBL/GenBank/DDBJ databases">
        <authorList>
            <person name="Zafar N."/>
            <person name="Inman J."/>
            <person name="Hall N."/>
            <person name="Lorenzi H."/>
            <person name="Caler E."/>
        </authorList>
    </citation>
    <scope>NUCLEOTIDE SEQUENCE [LARGE SCALE GENOMIC DNA]</scope>
    <source>
        <strain evidence="9 10">IP1</strain>
    </source>
</reference>
<feature type="transmembrane region" description="Helical" evidence="7">
    <location>
        <begin position="106"/>
        <end position="125"/>
    </location>
</feature>
<feature type="transmembrane region" description="Helical" evidence="7">
    <location>
        <begin position="20"/>
        <end position="40"/>
    </location>
</feature>
<keyword evidence="5 7" id="KW-1133">Transmembrane helix</keyword>
<gene>
    <name evidence="9" type="ORF">EIN_151140</name>
</gene>
<proteinExistence type="predicted"/>
<feature type="transmembrane region" description="Helical" evidence="7">
    <location>
        <begin position="76"/>
        <end position="94"/>
    </location>
</feature>
<accession>A0A0A1U8Q5</accession>
<dbReference type="GeneID" id="14890174"/>
<feature type="transmembrane region" description="Helical" evidence="7">
    <location>
        <begin position="556"/>
        <end position="578"/>
    </location>
</feature>
<dbReference type="InterPro" id="IPR004680">
    <property type="entry name" value="Cit_transptr-like_dom"/>
</dbReference>
<dbReference type="EMBL" id="KB206474">
    <property type="protein sequence ID" value="ELP91227.1"/>
    <property type="molecule type" value="Genomic_DNA"/>
</dbReference>
<feature type="transmembrane region" description="Helical" evidence="7">
    <location>
        <begin position="239"/>
        <end position="261"/>
    </location>
</feature>
<feature type="transmembrane region" description="Helical" evidence="7">
    <location>
        <begin position="52"/>
        <end position="70"/>
    </location>
</feature>
<dbReference type="Pfam" id="PF03600">
    <property type="entry name" value="CitMHS"/>
    <property type="match status" value="1"/>
</dbReference>
<comment type="subcellular location">
    <subcellularLocation>
        <location evidence="1">Membrane</location>
        <topology evidence="1">Multi-pass membrane protein</topology>
    </subcellularLocation>
</comment>
<dbReference type="OMA" id="MPMGFCA"/>
<feature type="transmembrane region" description="Helical" evidence="7">
    <location>
        <begin position="648"/>
        <end position="671"/>
    </location>
</feature>
<dbReference type="RefSeq" id="XP_004257998.1">
    <property type="nucleotide sequence ID" value="XM_004257950.1"/>
</dbReference>
<evidence type="ECO:0000256" key="1">
    <source>
        <dbReference type="ARBA" id="ARBA00004141"/>
    </source>
</evidence>
<keyword evidence="2" id="KW-0813">Transport</keyword>
<evidence type="ECO:0000313" key="9">
    <source>
        <dbReference type="EMBL" id="ELP91227.1"/>
    </source>
</evidence>
<name>A0A0A1U8Q5_ENTIV</name>
<evidence type="ECO:0000256" key="2">
    <source>
        <dbReference type="ARBA" id="ARBA00022448"/>
    </source>
</evidence>
<dbReference type="KEGG" id="eiv:EIN_151140"/>
<feature type="transmembrane region" description="Helical" evidence="7">
    <location>
        <begin position="533"/>
        <end position="550"/>
    </location>
</feature>